<reference evidence="8" key="1">
    <citation type="submission" date="2021-03" db="EMBL/GenBank/DDBJ databases">
        <authorList>
            <person name="Lu T."/>
            <person name="Wang Q."/>
            <person name="Han X."/>
        </authorList>
    </citation>
    <scope>NUCLEOTIDE SEQUENCE</scope>
    <source>
        <strain evidence="8">WQ 2009</strain>
    </source>
</reference>
<evidence type="ECO:0000256" key="2">
    <source>
        <dbReference type="ARBA" id="ARBA00008814"/>
    </source>
</evidence>
<comment type="caution">
    <text evidence="8">The sequence shown here is derived from an EMBL/GenBank/DDBJ whole genome shotgun (WGS) entry which is preliminary data.</text>
</comment>
<dbReference type="Gene3D" id="3.40.50.1980">
    <property type="entry name" value="Nitrogenase molybdenum iron protein domain"/>
    <property type="match status" value="2"/>
</dbReference>
<proteinExistence type="inferred from homology"/>
<sequence>MMKNKLYALASLLILLMMSCKNEIKNKAQVGKKDLVQVKHELGNSKVPKEPQKVYVFDMGSLETLADLGIPVAGIPKDFVPTHLKSYLENTHVVDVGSILQPNLEKLSTENADLIIISSLHASDYKALTSIAPTVSLGVDSRNYTASVLKNLATIGNIFGVSEITDQKIALLKADLEAAKKIIAPSQKKIMLLMYNSGAFSTFGPQARYSFVFNDLQAKSAANTEDTSTHGTVISSEYISKANPDILFIIDRNEIMDGVKTNPKDVENALIQKTKAYKNKQIYYLDPNIWYISGGGTYSMKHMITDIQQAYY</sequence>
<keyword evidence="4" id="KW-0410">Iron transport</keyword>
<dbReference type="GO" id="GO:1901678">
    <property type="term" value="P:iron coordination entity transport"/>
    <property type="evidence" value="ECO:0007669"/>
    <property type="project" value="UniProtKB-ARBA"/>
</dbReference>
<evidence type="ECO:0000259" key="7">
    <source>
        <dbReference type="PROSITE" id="PS50983"/>
    </source>
</evidence>
<keyword evidence="9" id="KW-1185">Reference proteome</keyword>
<dbReference type="PROSITE" id="PS50983">
    <property type="entry name" value="FE_B12_PBP"/>
    <property type="match status" value="1"/>
</dbReference>
<keyword evidence="3" id="KW-0813">Transport</keyword>
<dbReference type="InterPro" id="IPR002491">
    <property type="entry name" value="ABC_transptr_periplasmic_BD"/>
</dbReference>
<comment type="similarity">
    <text evidence="2">Belongs to the bacterial solute-binding protein 8 family.</text>
</comment>
<dbReference type="Pfam" id="PF01497">
    <property type="entry name" value="Peripla_BP_2"/>
    <property type="match status" value="1"/>
</dbReference>
<evidence type="ECO:0000256" key="5">
    <source>
        <dbReference type="ARBA" id="ARBA00022729"/>
    </source>
</evidence>
<dbReference type="InterPro" id="IPR051313">
    <property type="entry name" value="Bact_iron-sidero_bind"/>
</dbReference>
<dbReference type="GO" id="GO:0030288">
    <property type="term" value="C:outer membrane-bounded periplasmic space"/>
    <property type="evidence" value="ECO:0007669"/>
    <property type="project" value="TreeGrafter"/>
</dbReference>
<dbReference type="Proteomes" id="UP000679691">
    <property type="component" value="Unassembled WGS sequence"/>
</dbReference>
<evidence type="ECO:0000256" key="3">
    <source>
        <dbReference type="ARBA" id="ARBA00022448"/>
    </source>
</evidence>
<protein>
    <submittedName>
        <fullName evidence="8">Siderophore ABC transporter substrate-binding protein</fullName>
    </submittedName>
</protein>
<dbReference type="EMBL" id="JAGKSB010000003">
    <property type="protein sequence ID" value="MBP3942648.1"/>
    <property type="molecule type" value="Genomic_DNA"/>
</dbReference>
<dbReference type="RefSeq" id="WP_353546132.1">
    <property type="nucleotide sequence ID" value="NZ_JAGKSB010000003.1"/>
</dbReference>
<evidence type="ECO:0000313" key="9">
    <source>
        <dbReference type="Proteomes" id="UP000679691"/>
    </source>
</evidence>
<dbReference type="SUPFAM" id="SSF53807">
    <property type="entry name" value="Helical backbone' metal receptor"/>
    <property type="match status" value="1"/>
</dbReference>
<evidence type="ECO:0000256" key="6">
    <source>
        <dbReference type="SAM" id="SignalP"/>
    </source>
</evidence>
<feature type="domain" description="Fe/B12 periplasmic-binding" evidence="7">
    <location>
        <begin position="53"/>
        <end position="312"/>
    </location>
</feature>
<keyword evidence="4" id="KW-0408">Iron</keyword>
<feature type="chain" id="PRO_5035788955" evidence="6">
    <location>
        <begin position="23"/>
        <end position="312"/>
    </location>
</feature>
<dbReference type="PANTHER" id="PTHR30532:SF28">
    <property type="entry name" value="PETROBACTIN-BINDING PROTEIN YCLQ"/>
    <property type="match status" value="1"/>
</dbReference>
<organism evidence="8 9">
    <name type="scientific">Rhinopithecimicrobium faecis</name>
    <dbReference type="NCBI Taxonomy" id="2820698"/>
    <lineage>
        <taxon>Bacteria</taxon>
        <taxon>Pseudomonadati</taxon>
        <taxon>Bacteroidota</taxon>
        <taxon>Sphingobacteriia</taxon>
        <taxon>Sphingobacteriales</taxon>
        <taxon>Sphingobacteriaceae</taxon>
        <taxon>Rhinopithecimicrobium</taxon>
    </lineage>
</organism>
<evidence type="ECO:0000256" key="1">
    <source>
        <dbReference type="ARBA" id="ARBA00004196"/>
    </source>
</evidence>
<gene>
    <name evidence="8" type="ORF">J5U18_03565</name>
</gene>
<evidence type="ECO:0000256" key="4">
    <source>
        <dbReference type="ARBA" id="ARBA00022496"/>
    </source>
</evidence>
<dbReference type="InterPro" id="IPR033870">
    <property type="entry name" value="FatB"/>
</dbReference>
<feature type="signal peptide" evidence="6">
    <location>
        <begin position="1"/>
        <end position="22"/>
    </location>
</feature>
<dbReference type="PROSITE" id="PS51257">
    <property type="entry name" value="PROKAR_LIPOPROTEIN"/>
    <property type="match status" value="1"/>
</dbReference>
<accession>A0A8T4HBC3</accession>
<comment type="subcellular location">
    <subcellularLocation>
        <location evidence="1">Cell envelope</location>
    </subcellularLocation>
</comment>
<keyword evidence="5 6" id="KW-0732">Signal</keyword>
<dbReference type="PANTHER" id="PTHR30532">
    <property type="entry name" value="IRON III DICITRATE-BINDING PERIPLASMIC PROTEIN"/>
    <property type="match status" value="1"/>
</dbReference>
<keyword evidence="4" id="KW-0406">Ion transport</keyword>
<name>A0A8T4HBC3_9SPHI</name>
<dbReference type="AlphaFoldDB" id="A0A8T4HBC3"/>
<dbReference type="CDD" id="cd01140">
    <property type="entry name" value="FatB"/>
    <property type="match status" value="1"/>
</dbReference>
<evidence type="ECO:0000313" key="8">
    <source>
        <dbReference type="EMBL" id="MBP3942648.1"/>
    </source>
</evidence>